<evidence type="ECO:0000256" key="3">
    <source>
        <dbReference type="ARBA" id="ARBA00022478"/>
    </source>
</evidence>
<dbReference type="Gene3D" id="1.10.1320.10">
    <property type="entry name" value="DNA-directed RNA polymerase, N-terminal domain"/>
    <property type="match status" value="1"/>
</dbReference>
<comment type="catalytic activity">
    <reaction evidence="8 9">
        <text>RNA(n) + a ribonucleoside 5'-triphosphate = RNA(n+1) + diphosphate</text>
        <dbReference type="Rhea" id="RHEA:21248"/>
        <dbReference type="Rhea" id="RHEA-COMP:14527"/>
        <dbReference type="Rhea" id="RHEA-COMP:17342"/>
        <dbReference type="ChEBI" id="CHEBI:33019"/>
        <dbReference type="ChEBI" id="CHEBI:61557"/>
        <dbReference type="ChEBI" id="CHEBI:140395"/>
        <dbReference type="EC" id="2.7.7.6"/>
    </reaction>
</comment>
<feature type="domain" description="DNA-directed RNA polymerase N-terminal" evidence="11">
    <location>
        <begin position="176"/>
        <end position="496"/>
    </location>
</feature>
<evidence type="ECO:0000256" key="8">
    <source>
        <dbReference type="ARBA" id="ARBA00048552"/>
    </source>
</evidence>
<dbReference type="InterPro" id="IPR002092">
    <property type="entry name" value="DNA-dir_Rpol_phage-type"/>
</dbReference>
<feature type="coiled-coil region" evidence="10">
    <location>
        <begin position="127"/>
        <end position="154"/>
    </location>
</feature>
<evidence type="ECO:0000256" key="4">
    <source>
        <dbReference type="ARBA" id="ARBA00022679"/>
    </source>
</evidence>
<keyword evidence="6" id="KW-0809">Transit peptide</keyword>
<dbReference type="FunFam" id="1.10.287.280:FF:000001">
    <property type="entry name" value="DNA-directed RNA polymerase"/>
    <property type="match status" value="1"/>
</dbReference>
<dbReference type="InterPro" id="IPR046950">
    <property type="entry name" value="DNA-dir_Rpol_C_phage-type"/>
</dbReference>
<comment type="similarity">
    <text evidence="1 9">Belongs to the phage and mitochondrial RNA polymerase family.</text>
</comment>
<dbReference type="OMA" id="KEQDLCR"/>
<keyword evidence="5 9" id="KW-0548">Nucleotidyltransferase</keyword>
<evidence type="ECO:0000256" key="2">
    <source>
        <dbReference type="ARBA" id="ARBA00012418"/>
    </source>
</evidence>
<dbReference type="SMART" id="SM01311">
    <property type="entry name" value="RPOL_N"/>
    <property type="match status" value="1"/>
</dbReference>
<dbReference type="Gene3D" id="1.10.287.280">
    <property type="match status" value="1"/>
</dbReference>
<dbReference type="FunFam" id="1.10.1320.10:FF:000001">
    <property type="entry name" value="DNA-directed RNA polymerase"/>
    <property type="match status" value="1"/>
</dbReference>
<dbReference type="PROSITE" id="PS00900">
    <property type="entry name" value="RNA_POL_PHAGE_1"/>
    <property type="match status" value="1"/>
</dbReference>
<keyword evidence="13" id="KW-1185">Reference proteome</keyword>
<keyword evidence="7 9" id="KW-0804">Transcription</keyword>
<keyword evidence="3 9" id="KW-0240">DNA-directed RNA polymerase</keyword>
<dbReference type="PANTHER" id="PTHR10102">
    <property type="entry name" value="DNA-DIRECTED RNA POLYMERASE, MITOCHONDRIAL"/>
    <property type="match status" value="1"/>
</dbReference>
<evidence type="ECO:0000259" key="11">
    <source>
        <dbReference type="SMART" id="SM01311"/>
    </source>
</evidence>
<proteinExistence type="inferred from homology"/>
<dbReference type="InterPro" id="IPR024075">
    <property type="entry name" value="DNA-dir_RNA_pol_helix_hairp_sf"/>
</dbReference>
<protein>
    <recommendedName>
        <fullName evidence="2 9">DNA-directed RNA polymerase</fullName>
        <ecNumber evidence="2 9">2.7.7.6</ecNumber>
    </recommendedName>
</protein>
<evidence type="ECO:0000256" key="10">
    <source>
        <dbReference type="SAM" id="Coils"/>
    </source>
</evidence>
<dbReference type="AlphaFoldDB" id="A0A087G7E4"/>
<dbReference type="FunFam" id="1.10.287.260:FF:000001">
    <property type="entry name" value="DNA-directed RNA polymerase"/>
    <property type="match status" value="1"/>
</dbReference>
<keyword evidence="4 9" id="KW-0808">Transferase</keyword>
<dbReference type="GO" id="GO:0006390">
    <property type="term" value="P:mitochondrial transcription"/>
    <property type="evidence" value="ECO:0007669"/>
    <property type="project" value="TreeGrafter"/>
</dbReference>
<evidence type="ECO:0000313" key="13">
    <source>
        <dbReference type="Proteomes" id="UP000029120"/>
    </source>
</evidence>
<dbReference type="Proteomes" id="UP000029120">
    <property type="component" value="Chromosome 8"/>
</dbReference>
<sequence>MSSAQSPVLLANQTKVLDHLIPFHKPYRNPVSQSFPMWRNIAKQAILRSQARFSSSSIGSQARGFSQDSVFSRLSVFGSVSGSPCQEMGSRRLSVICGRVGLEESCLNGCFVRGYTSVAEEVSSTDVEEESSVVDEVQKLMKEMKKEKDRERHNSWKMKKEEHIGMGHAKYRNLWRRQVKIETEEWEKAAAEYRELLADMCEQKLAPNLPYVKSLFLGWFEPLRDVIAKEQESYRLGKSRATYSHYLDQLPADMIAVITMHKLMGHLMTGGDNGCVKVVQAACTVGDAIEQEIRICTFLDKTRKKKGDENVENGEAENETAMKEQDKLRKKVNELIKKQKLTAVRKILQSHDYTKPWTADARAKVGSRLIELLVRTAYIQSPANEEDNDLPDVRPAFVHTMKTVGKGNVNGRRYGVIECDPLVRKGLEKSGRYAVMPYMPMLVPPLKWSGYDKGAYLFLASYIMKTHGAKQQREAIKSAPKGQLKPVFEALDTLGCTKWRVNKRVLTVVDRIWSSGGCTADLVDRSDVPVPEKPDTEDESIIKKWRWEVKSAKKENSERHSQRCDIELKLSVARKMKDEEGFYYPHNVDFRGRAYPMPPHLNHLGSDLCRGVLEFAEGRPLGSSGLRWLKIHLANLYACGVDKLSHEGRLAFTENHLDDIFDSADRPLEGSRWWLKAEDPFQCLAVCINLTEALRSPSPETVLSHIPVHQDGSCNGLQHYAALGRDTLGAEAVNLVAGEKPADVYSGIATRVLNIMRRDADRDPEAYPDALRARKLVNHVDRKLVKQTVMTSVYGVTYSGARDQIKRRLKERSAFSDEVEIFGVSCYAAKVTLAAIDEMFEAARAIMHWFGECAKIIASENETVRWTTPLGLPVVQPYHQMGTKLVKTSLQTLSLQRETDKVIVRRQRTAFPPNFIHSLDGSHMMMTAVACKKVGVCFAGVHDSFWTHACDVDKLNVILREKFVELYSQPILENLLESFQKSFPHLEFPPLPERGDLDLKVVLDSPYFFN</sequence>
<keyword evidence="10" id="KW-0175">Coiled coil</keyword>
<dbReference type="InterPro" id="IPR043502">
    <property type="entry name" value="DNA/RNA_pol_sf"/>
</dbReference>
<dbReference type="GO" id="GO:0003677">
    <property type="term" value="F:DNA binding"/>
    <property type="evidence" value="ECO:0007669"/>
    <property type="project" value="InterPro"/>
</dbReference>
<comment type="function">
    <text evidence="9">DNA-dependent RNA polymerase catalyzes the transcription of DNA into RNA using the four ribonucleoside triphosphates as substrates.</text>
</comment>
<dbReference type="Gramene" id="KFK25796">
    <property type="protein sequence ID" value="KFK25796"/>
    <property type="gene ID" value="AALP_AA8G162000"/>
</dbReference>
<dbReference type="GO" id="GO:0003899">
    <property type="term" value="F:DNA-directed RNA polymerase activity"/>
    <property type="evidence" value="ECO:0007669"/>
    <property type="project" value="UniProtKB-EC"/>
</dbReference>
<dbReference type="eggNOG" id="KOG1038">
    <property type="taxonomic scope" value="Eukaryota"/>
</dbReference>
<gene>
    <name evidence="12" type="ordered locus">AALP_Aa8g162000</name>
</gene>
<reference evidence="13" key="1">
    <citation type="journal article" date="2015" name="Nat. Plants">
        <title>Genome expansion of Arabis alpina linked with retrotransposition and reduced symmetric DNA methylation.</title>
        <authorList>
            <person name="Willing E.M."/>
            <person name="Rawat V."/>
            <person name="Mandakova T."/>
            <person name="Maumus F."/>
            <person name="James G.V."/>
            <person name="Nordstroem K.J."/>
            <person name="Becker C."/>
            <person name="Warthmann N."/>
            <person name="Chica C."/>
            <person name="Szarzynska B."/>
            <person name="Zytnicki M."/>
            <person name="Albani M.C."/>
            <person name="Kiefer C."/>
            <person name="Bergonzi S."/>
            <person name="Castaings L."/>
            <person name="Mateos J.L."/>
            <person name="Berns M.C."/>
            <person name="Bujdoso N."/>
            <person name="Piofczyk T."/>
            <person name="de Lorenzo L."/>
            <person name="Barrero-Sicilia C."/>
            <person name="Mateos I."/>
            <person name="Piednoel M."/>
            <person name="Hagmann J."/>
            <person name="Chen-Min-Tao R."/>
            <person name="Iglesias-Fernandez R."/>
            <person name="Schuster S.C."/>
            <person name="Alonso-Blanco C."/>
            <person name="Roudier F."/>
            <person name="Carbonero P."/>
            <person name="Paz-Ares J."/>
            <person name="Davis S.J."/>
            <person name="Pecinka A."/>
            <person name="Quesneville H."/>
            <person name="Colot V."/>
            <person name="Lysak M.A."/>
            <person name="Weigel D."/>
            <person name="Coupland G."/>
            <person name="Schneeberger K."/>
        </authorList>
    </citation>
    <scope>NUCLEOTIDE SEQUENCE [LARGE SCALE GENOMIC DNA]</scope>
    <source>
        <strain evidence="13">cv. Pajares</strain>
    </source>
</reference>
<evidence type="ECO:0000256" key="5">
    <source>
        <dbReference type="ARBA" id="ARBA00022695"/>
    </source>
</evidence>
<dbReference type="InterPro" id="IPR029262">
    <property type="entry name" value="RPOL_N"/>
</dbReference>
<evidence type="ECO:0000256" key="6">
    <source>
        <dbReference type="ARBA" id="ARBA00022946"/>
    </source>
</evidence>
<accession>A0A087G7E4</accession>
<dbReference type="FunFam" id="1.10.150.20:FF:000027">
    <property type="entry name" value="DNA-directed RNA polymerase"/>
    <property type="match status" value="1"/>
</dbReference>
<dbReference type="OrthoDB" id="276422at2759"/>
<dbReference type="Pfam" id="PF00940">
    <property type="entry name" value="RNA_pol"/>
    <property type="match status" value="1"/>
</dbReference>
<name>A0A087G7E4_ARAAL</name>
<dbReference type="EMBL" id="CM002876">
    <property type="protein sequence ID" value="KFK25796.1"/>
    <property type="molecule type" value="Genomic_DNA"/>
</dbReference>
<dbReference type="EC" id="2.7.7.6" evidence="2 9"/>
<organism evidence="12 13">
    <name type="scientific">Arabis alpina</name>
    <name type="common">Alpine rock-cress</name>
    <dbReference type="NCBI Taxonomy" id="50452"/>
    <lineage>
        <taxon>Eukaryota</taxon>
        <taxon>Viridiplantae</taxon>
        <taxon>Streptophyta</taxon>
        <taxon>Embryophyta</taxon>
        <taxon>Tracheophyta</taxon>
        <taxon>Spermatophyta</taxon>
        <taxon>Magnoliopsida</taxon>
        <taxon>eudicotyledons</taxon>
        <taxon>Gunneridae</taxon>
        <taxon>Pentapetalae</taxon>
        <taxon>rosids</taxon>
        <taxon>malvids</taxon>
        <taxon>Brassicales</taxon>
        <taxon>Brassicaceae</taxon>
        <taxon>Arabideae</taxon>
        <taxon>Arabis</taxon>
    </lineage>
</organism>
<evidence type="ECO:0000256" key="1">
    <source>
        <dbReference type="ARBA" id="ARBA00009493"/>
    </source>
</evidence>
<feature type="coiled-coil region" evidence="10">
    <location>
        <begin position="311"/>
        <end position="338"/>
    </location>
</feature>
<dbReference type="InterPro" id="IPR037159">
    <property type="entry name" value="RNA_POL_N_sf"/>
</dbReference>
<evidence type="ECO:0000256" key="7">
    <source>
        <dbReference type="ARBA" id="ARBA00023163"/>
    </source>
</evidence>
<dbReference type="Pfam" id="PF14700">
    <property type="entry name" value="RPOL_N"/>
    <property type="match status" value="1"/>
</dbReference>
<evidence type="ECO:0000256" key="9">
    <source>
        <dbReference type="RuleBase" id="RU003805"/>
    </source>
</evidence>
<dbReference type="SUPFAM" id="SSF56672">
    <property type="entry name" value="DNA/RNA polymerases"/>
    <property type="match status" value="1"/>
</dbReference>
<dbReference type="GO" id="GO:0034245">
    <property type="term" value="C:mitochondrial DNA-directed RNA polymerase complex"/>
    <property type="evidence" value="ECO:0007669"/>
    <property type="project" value="TreeGrafter"/>
</dbReference>
<dbReference type="Gene3D" id="1.10.287.260">
    <property type="match status" value="1"/>
</dbReference>
<dbReference type="PANTHER" id="PTHR10102:SF0">
    <property type="entry name" value="DNA-DIRECTED RNA POLYMERASE, MITOCHONDRIAL"/>
    <property type="match status" value="1"/>
</dbReference>
<dbReference type="PROSITE" id="PS00489">
    <property type="entry name" value="RNA_POL_PHAGE_2"/>
    <property type="match status" value="1"/>
</dbReference>
<evidence type="ECO:0000313" key="12">
    <source>
        <dbReference type="EMBL" id="KFK25796.1"/>
    </source>
</evidence>
<dbReference type="Gene3D" id="1.10.150.20">
    <property type="entry name" value="5' to 3' exonuclease, C-terminal subdomain"/>
    <property type="match status" value="1"/>
</dbReference>